<reference evidence="1 2" key="1">
    <citation type="submission" date="2020-06" db="EMBL/GenBank/DDBJ databases">
        <title>Transcriptomic and genomic resources for Thalictrum thalictroides and T. hernandezii: Facilitating candidate gene discovery in an emerging model plant lineage.</title>
        <authorList>
            <person name="Arias T."/>
            <person name="Riano-Pachon D.M."/>
            <person name="Di Stilio V.S."/>
        </authorList>
    </citation>
    <scope>NUCLEOTIDE SEQUENCE [LARGE SCALE GENOMIC DNA]</scope>
    <source>
        <strain evidence="2">cv. WT478/WT964</strain>
        <tissue evidence="1">Leaves</tissue>
    </source>
</reference>
<dbReference type="PANTHER" id="PTHR33070">
    <property type="entry name" value="OS06G0725500 PROTEIN"/>
    <property type="match status" value="1"/>
</dbReference>
<name>A0A7J6WYS4_THATH</name>
<evidence type="ECO:0000313" key="2">
    <source>
        <dbReference type="Proteomes" id="UP000554482"/>
    </source>
</evidence>
<dbReference type="OrthoDB" id="1887724at2759"/>
<evidence type="ECO:0000313" key="1">
    <source>
        <dbReference type="EMBL" id="KAF5202067.1"/>
    </source>
</evidence>
<keyword evidence="2" id="KW-1185">Reference proteome</keyword>
<protein>
    <submittedName>
        <fullName evidence="1">Uncharacterized protein</fullName>
    </submittedName>
</protein>
<dbReference type="EMBL" id="JABWDY010008614">
    <property type="protein sequence ID" value="KAF5202067.1"/>
    <property type="molecule type" value="Genomic_DNA"/>
</dbReference>
<dbReference type="InterPro" id="IPR004320">
    <property type="entry name" value="BPS1_pln"/>
</dbReference>
<organism evidence="1 2">
    <name type="scientific">Thalictrum thalictroides</name>
    <name type="common">Rue-anemone</name>
    <name type="synonym">Anemone thalictroides</name>
    <dbReference type="NCBI Taxonomy" id="46969"/>
    <lineage>
        <taxon>Eukaryota</taxon>
        <taxon>Viridiplantae</taxon>
        <taxon>Streptophyta</taxon>
        <taxon>Embryophyta</taxon>
        <taxon>Tracheophyta</taxon>
        <taxon>Spermatophyta</taxon>
        <taxon>Magnoliopsida</taxon>
        <taxon>Ranunculales</taxon>
        <taxon>Ranunculaceae</taxon>
        <taxon>Thalictroideae</taxon>
        <taxon>Thalictrum</taxon>
    </lineage>
</organism>
<dbReference type="PANTHER" id="PTHR33070:SF129">
    <property type="entry name" value="DUF241 DOMAIN PROTEIN"/>
    <property type="match status" value="1"/>
</dbReference>
<dbReference type="Pfam" id="PF03087">
    <property type="entry name" value="BPS1"/>
    <property type="match status" value="1"/>
</dbReference>
<proteinExistence type="predicted"/>
<accession>A0A7J6WYS4</accession>
<comment type="caution">
    <text evidence="1">The sequence shown here is derived from an EMBL/GenBank/DDBJ whole genome shotgun (WGS) entry which is preliminary data.</text>
</comment>
<dbReference type="GO" id="GO:0048364">
    <property type="term" value="P:root development"/>
    <property type="evidence" value="ECO:0007669"/>
    <property type="project" value="InterPro"/>
</dbReference>
<sequence>MNQSLQDLQSCIRRRGAKSSVANELGTYMISRKKENKMICKCLADMKKMRNNFNFEENNIVTILSEVETITLAMFESILSFILGTKVRSKRNRWSLVCKLTHTKPLTCNEEETDTTEVVKADIAVNTLRSCKPCKGADVKSIREPLEALAMSLQTVEVGLDCLFRSLIKTRVSLLNILN</sequence>
<dbReference type="AlphaFoldDB" id="A0A7J6WYS4"/>
<gene>
    <name evidence="1" type="ORF">FRX31_008351</name>
</gene>
<dbReference type="GO" id="GO:0048367">
    <property type="term" value="P:shoot system development"/>
    <property type="evidence" value="ECO:0007669"/>
    <property type="project" value="InterPro"/>
</dbReference>
<dbReference type="Proteomes" id="UP000554482">
    <property type="component" value="Unassembled WGS sequence"/>
</dbReference>